<accession>A0A060T8J9</accession>
<feature type="region of interest" description="Disordered" evidence="1">
    <location>
        <begin position="447"/>
        <end position="466"/>
    </location>
</feature>
<evidence type="ECO:0000313" key="2">
    <source>
        <dbReference type="EMBL" id="CDP37268.1"/>
    </source>
</evidence>
<proteinExistence type="predicted"/>
<evidence type="ECO:0000256" key="1">
    <source>
        <dbReference type="SAM" id="MobiDB-lite"/>
    </source>
</evidence>
<dbReference type="AlphaFoldDB" id="A0A060T8J9"/>
<organism evidence="2">
    <name type="scientific">Blastobotrys adeninivorans</name>
    <name type="common">Yeast</name>
    <name type="synonym">Arxula adeninivorans</name>
    <dbReference type="NCBI Taxonomy" id="409370"/>
    <lineage>
        <taxon>Eukaryota</taxon>
        <taxon>Fungi</taxon>
        <taxon>Dikarya</taxon>
        <taxon>Ascomycota</taxon>
        <taxon>Saccharomycotina</taxon>
        <taxon>Dipodascomycetes</taxon>
        <taxon>Dipodascales</taxon>
        <taxon>Trichomonascaceae</taxon>
        <taxon>Blastobotrys</taxon>
    </lineage>
</organism>
<gene>
    <name evidence="2" type="ORF">GNLVRS02_ARAD1D07612g</name>
</gene>
<sequence length="481" mass="55452">MWTTQRCTRALRPLKYQLKKCTEQDSQDELSTVSSKRLRTYKRKRAHYSAQLTVFESIVIQFERLLCDTCTDCGSLKARAALEIGRNIVRSEDDCVEHEWHDAINILGDRYRQFVLLGHAVELLNKHMEHILTICPLILDLCIKYEALLLGKLLLKSFVNVLHQVELWSRIEFIMDYSKSLQANHVIADLILQRLLESNCESHWSRVNEFLVKYRGTYSIETLEKLSIGLLDRASQHAPDCLGEFFLQTRYPSVHCVKMLRKHAQSSVPVCEILKIYENFRTNKGSTGNNTSNNEQEELFMTVYGKDRSLFMEIVDYLVGANPSFAVKLSLQFVQRSPSLDITLWQDRVETQAMENSGSNCSAFGVWVEDNDETEANIDINTDDENSECQIEYMSDTDMPNHDCPELQWSDDTLDDEDSLIPHKSLPLYDALPPKKRSFCIMESESDDEDDALIPQKHTPVPSITKSQKPFNLVNENIDYL</sequence>
<dbReference type="EMBL" id="HG937694">
    <property type="protein sequence ID" value="CDP37268.1"/>
    <property type="molecule type" value="Genomic_DNA"/>
</dbReference>
<name>A0A060T8J9_BLAAD</name>
<reference evidence="2" key="2">
    <citation type="submission" date="2014-06" db="EMBL/GenBank/DDBJ databases">
        <title>The complete genome of Blastobotrys (Arxula) adeninivorans LS3 - a yeast of biotechnological interest.</title>
        <authorList>
            <person name="Kunze G."/>
            <person name="Gaillardin C."/>
            <person name="Czernicka M."/>
            <person name="Durrens P."/>
            <person name="Martin T."/>
            <person name="Boer E."/>
            <person name="Gabaldon T."/>
            <person name="Cruz J."/>
            <person name="Talla E."/>
            <person name="Marck C."/>
            <person name="Goffeau A."/>
            <person name="Barbe V."/>
            <person name="Baret P."/>
            <person name="Baronian K."/>
            <person name="Beier S."/>
            <person name="Bleykasten C."/>
            <person name="Bode R."/>
            <person name="Casaregola S."/>
            <person name="Despons L."/>
            <person name="Fairhead C."/>
            <person name="Giersberg M."/>
            <person name="Gierski P."/>
            <person name="Hahnel U."/>
            <person name="Hartmann A."/>
            <person name="Jankowska D."/>
            <person name="Jubin C."/>
            <person name="Jung P."/>
            <person name="Lafontaine I."/>
            <person name="Leh-Louis V."/>
            <person name="Lemaire M."/>
            <person name="Marcet-Houben M."/>
            <person name="Mascher M."/>
            <person name="Morel G."/>
            <person name="Richard G.-F."/>
            <person name="Riechen J."/>
            <person name="Sacerdot C."/>
            <person name="Sarkar A."/>
            <person name="Savel G."/>
            <person name="Schacherer J."/>
            <person name="Sherman D."/>
            <person name="Straub M.-L."/>
            <person name="Stein N."/>
            <person name="Thierry A."/>
            <person name="Trautwein-Schult A."/>
            <person name="Westhof E."/>
            <person name="Worch S."/>
            <person name="Dujon B."/>
            <person name="Souciet J.-L."/>
            <person name="Wincker P."/>
            <person name="Scholz U."/>
            <person name="Neuveglise N."/>
        </authorList>
    </citation>
    <scope>NUCLEOTIDE SEQUENCE</scope>
    <source>
        <strain evidence="2">LS3</strain>
    </source>
</reference>
<reference evidence="2" key="1">
    <citation type="submission" date="2014-02" db="EMBL/GenBank/DDBJ databases">
        <authorList>
            <person name="Genoscope - CEA"/>
        </authorList>
    </citation>
    <scope>NUCLEOTIDE SEQUENCE</scope>
    <source>
        <strain evidence="2">LS3</strain>
    </source>
</reference>
<protein>
    <submittedName>
        <fullName evidence="2">ARAD1D07612p</fullName>
    </submittedName>
</protein>